<organism evidence="1 2">
    <name type="scientific">Ascaris lumbricoides</name>
    <name type="common">Giant roundworm</name>
    <dbReference type="NCBI Taxonomy" id="6252"/>
    <lineage>
        <taxon>Eukaryota</taxon>
        <taxon>Metazoa</taxon>
        <taxon>Ecdysozoa</taxon>
        <taxon>Nematoda</taxon>
        <taxon>Chromadorea</taxon>
        <taxon>Rhabditida</taxon>
        <taxon>Spirurina</taxon>
        <taxon>Ascaridomorpha</taxon>
        <taxon>Ascaridoidea</taxon>
        <taxon>Ascarididae</taxon>
        <taxon>Ascaris</taxon>
    </lineage>
</organism>
<sequence>MHRCVTGLYHFDLVNISTFSFLCGSYASAMFAKHLNSISLSSVLINDVSF</sequence>
<accession>A0A0M3HV03</accession>
<proteinExistence type="predicted"/>
<keyword evidence="1" id="KW-1185">Reference proteome</keyword>
<protein>
    <submittedName>
        <fullName evidence="2">Ovule protein</fullName>
    </submittedName>
</protein>
<evidence type="ECO:0000313" key="2">
    <source>
        <dbReference type="WBParaSite" id="ALUE_0000669901-mRNA-1"/>
    </source>
</evidence>
<dbReference type="AlphaFoldDB" id="A0A0M3HV03"/>
<dbReference type="WBParaSite" id="ALUE_0000669901-mRNA-1">
    <property type="protein sequence ID" value="ALUE_0000669901-mRNA-1"/>
    <property type="gene ID" value="ALUE_0000669901"/>
</dbReference>
<dbReference type="Proteomes" id="UP000036681">
    <property type="component" value="Unplaced"/>
</dbReference>
<evidence type="ECO:0000313" key="1">
    <source>
        <dbReference type="Proteomes" id="UP000036681"/>
    </source>
</evidence>
<reference evidence="2" key="1">
    <citation type="submission" date="2017-02" db="UniProtKB">
        <authorList>
            <consortium name="WormBaseParasite"/>
        </authorList>
    </citation>
    <scope>IDENTIFICATION</scope>
</reference>
<name>A0A0M3HV03_ASCLU</name>